<sequence>MTSLQEIIVILSDLKQSLIAFHGVNPVYPPPNKSETMARVEEYIKLVVAAISRGDWPLQLPIHGSDKMMTWKAANQRRKCLLLFHLLAKSHALLRTNTTSTKRDIYYEDVSLWGNQPVLDSTVTQMTRLLNIPRRCLNIGATSKGLVAGSLNFLDGDGKLVDCQSPTGILIPNDVEKLSQFRSKAFHILLVEKDSTFQKLIDDKIESFIGECILITGKGYPDVNTRRFLRRLWDELQLPALALVDADPHGISILAVYRFGSQNLEDIEHLSTPQLRFIGLQPSDIEPLHIPDEAKLPLTQRDRSLIDSLTQRPSVTENQLLHEQLTVLRRLNCKVEIQGLTKIHPQFLSRTYLPAKIQSKSWI</sequence>
<gene>
    <name evidence="16" type="ORF">APZ42_030528</name>
</gene>
<comment type="catalytic activity">
    <reaction evidence="1 12">
        <text>ATP-dependent breakage, passage and rejoining of double-stranded DNA.</text>
        <dbReference type="EC" id="5.6.2.2"/>
    </reaction>
</comment>
<feature type="domain" description="Topoisomerase 6 subunit A/Spo11 TOPRIM" evidence="14">
    <location>
        <begin position="188"/>
        <end position="357"/>
    </location>
</feature>
<evidence type="ECO:0000313" key="15">
    <source>
        <dbReference type="EMBL" id="JAN34738.1"/>
    </source>
</evidence>
<feature type="active site" description="O-(5'-phospho-DNA)-tyrosine intermediate" evidence="12">
    <location>
        <position position="107"/>
    </location>
</feature>
<proteinExistence type="inferred from homology"/>
<dbReference type="AlphaFoldDB" id="A0A0P6FGW9"/>
<dbReference type="InterPro" id="IPR002815">
    <property type="entry name" value="Spo11/TopoVI_A"/>
</dbReference>
<dbReference type="OrthoDB" id="5377392at2759"/>
<dbReference type="Pfam" id="PF21180">
    <property type="entry name" value="TOP6A-Spo11_Toprim"/>
    <property type="match status" value="1"/>
</dbReference>
<evidence type="ECO:0000256" key="9">
    <source>
        <dbReference type="ARBA" id="ARBA00023125"/>
    </source>
</evidence>
<keyword evidence="11" id="KW-0539">Nucleus</keyword>
<dbReference type="Gene3D" id="1.10.10.10">
    <property type="entry name" value="Winged helix-like DNA-binding domain superfamily/Winged helix DNA-binding domain"/>
    <property type="match status" value="1"/>
</dbReference>
<dbReference type="FunFam" id="1.10.10.10:FF:001453">
    <property type="entry name" value="Meiotic recombination protein Spo11"/>
    <property type="match status" value="1"/>
</dbReference>
<comment type="similarity">
    <text evidence="4 12">Belongs to the TOP6A family.</text>
</comment>
<evidence type="ECO:0000256" key="2">
    <source>
        <dbReference type="ARBA" id="ARBA00001946"/>
    </source>
</evidence>
<dbReference type="GO" id="GO:0003918">
    <property type="term" value="F:DNA topoisomerase type II (double strand cut, ATP-hydrolyzing) activity"/>
    <property type="evidence" value="ECO:0007669"/>
    <property type="project" value="UniProtKB-UniRule"/>
</dbReference>
<evidence type="ECO:0000256" key="7">
    <source>
        <dbReference type="ARBA" id="ARBA00022842"/>
    </source>
</evidence>
<feature type="domain" description="Spo11/DNA topoisomerase VI subunit A N-terminal" evidence="13">
    <location>
        <begin position="78"/>
        <end position="139"/>
    </location>
</feature>
<dbReference type="GO" id="GO:0046872">
    <property type="term" value="F:metal ion binding"/>
    <property type="evidence" value="ECO:0007669"/>
    <property type="project" value="UniProtKB-KW"/>
</dbReference>
<evidence type="ECO:0000256" key="12">
    <source>
        <dbReference type="PROSITE-ProRule" id="PRU01385"/>
    </source>
</evidence>
<dbReference type="InterPro" id="IPR036388">
    <property type="entry name" value="WH-like_DNA-bd_sf"/>
</dbReference>
<evidence type="ECO:0000313" key="17">
    <source>
        <dbReference type="Proteomes" id="UP000076858"/>
    </source>
</evidence>
<evidence type="ECO:0000256" key="3">
    <source>
        <dbReference type="ARBA" id="ARBA00004123"/>
    </source>
</evidence>
<dbReference type="STRING" id="35525.A0A0P6FGW9"/>
<dbReference type="EC" id="5.6.2.2" evidence="5"/>
<evidence type="ECO:0000256" key="5">
    <source>
        <dbReference type="ARBA" id="ARBA00012895"/>
    </source>
</evidence>
<evidence type="ECO:0000256" key="10">
    <source>
        <dbReference type="ARBA" id="ARBA00023235"/>
    </source>
</evidence>
<evidence type="ECO:0000256" key="11">
    <source>
        <dbReference type="ARBA" id="ARBA00023242"/>
    </source>
</evidence>
<dbReference type="GO" id="GO:0000706">
    <property type="term" value="P:meiotic DNA double-strand break processing"/>
    <property type="evidence" value="ECO:0007669"/>
    <property type="project" value="TreeGrafter"/>
</dbReference>
<reference evidence="16 17" key="2">
    <citation type="submission" date="2016-03" db="EMBL/GenBank/DDBJ databases">
        <title>EvidentialGene: Evidence-directed Construction of Genes on Genomes.</title>
        <authorList>
            <person name="Gilbert D.G."/>
            <person name="Choi J.-H."/>
            <person name="Mockaitis K."/>
            <person name="Colbourne J."/>
            <person name="Pfrender M."/>
        </authorList>
    </citation>
    <scope>NUCLEOTIDE SEQUENCE [LARGE SCALE GENOMIC DNA]</scope>
    <source>
        <strain evidence="16 17">Xinb3</strain>
        <tissue evidence="16">Complete organism</tissue>
    </source>
</reference>
<dbReference type="PRINTS" id="PR01551">
    <property type="entry name" value="SPO11HOMOLOG"/>
</dbReference>
<evidence type="ECO:0000256" key="1">
    <source>
        <dbReference type="ARBA" id="ARBA00000185"/>
    </source>
</evidence>
<keyword evidence="7" id="KW-0460">Magnesium</keyword>
<accession>A0A0P6FGW9</accession>
<dbReference type="EMBL" id="GDIQ01059999">
    <property type="protein sequence ID" value="JAN34738.1"/>
    <property type="molecule type" value="Transcribed_RNA"/>
</dbReference>
<dbReference type="InterPro" id="IPR013049">
    <property type="entry name" value="Spo11/TopoVI_A_N"/>
</dbReference>
<dbReference type="Proteomes" id="UP000076858">
    <property type="component" value="Unassembled WGS sequence"/>
</dbReference>
<keyword evidence="10 12" id="KW-0413">Isomerase</keyword>
<dbReference type="PROSITE" id="PS52041">
    <property type="entry name" value="TOPO_IIB"/>
    <property type="match status" value="1"/>
</dbReference>
<protein>
    <recommendedName>
        <fullName evidence="5">DNA topoisomerase (ATP-hydrolyzing)</fullName>
        <ecNumber evidence="5">5.6.2.2</ecNumber>
    </recommendedName>
</protein>
<dbReference type="GO" id="GO:0005524">
    <property type="term" value="F:ATP binding"/>
    <property type="evidence" value="ECO:0007669"/>
    <property type="project" value="InterPro"/>
</dbReference>
<dbReference type="CDD" id="cd00223">
    <property type="entry name" value="TOPRIM_TopoIIB_SPO"/>
    <property type="match status" value="1"/>
</dbReference>
<evidence type="ECO:0000256" key="4">
    <source>
        <dbReference type="ARBA" id="ARBA00006559"/>
    </source>
</evidence>
<evidence type="ECO:0000259" key="13">
    <source>
        <dbReference type="Pfam" id="PF04406"/>
    </source>
</evidence>
<keyword evidence="17" id="KW-1185">Reference proteome</keyword>
<name>A0A0P6FGW9_9CRUS</name>
<dbReference type="PANTHER" id="PTHR10848:SF0">
    <property type="entry name" value="MEIOTIC RECOMBINATION PROTEIN SPO11"/>
    <property type="match status" value="1"/>
</dbReference>
<dbReference type="SUPFAM" id="SSF56726">
    <property type="entry name" value="DNA topoisomerase IV, alpha subunit"/>
    <property type="match status" value="1"/>
</dbReference>
<comment type="cofactor">
    <cofactor evidence="2">
        <name>Mg(2+)</name>
        <dbReference type="ChEBI" id="CHEBI:18420"/>
    </cofactor>
</comment>
<dbReference type="Pfam" id="PF04406">
    <property type="entry name" value="TP6A_N"/>
    <property type="match status" value="1"/>
</dbReference>
<reference evidence="15" key="1">
    <citation type="submission" date="2015-10" db="EMBL/GenBank/DDBJ databases">
        <title>EvidentialGene: Evidence-directed Construction of Complete mRNA Transcriptomes without Genomes.</title>
        <authorList>
            <person name="Gilbert D.G."/>
        </authorList>
    </citation>
    <scope>NUCLEOTIDE SEQUENCE</scope>
</reference>
<dbReference type="InterPro" id="IPR013048">
    <property type="entry name" value="Meiotic_Spo11"/>
</dbReference>
<dbReference type="PRINTS" id="PR01550">
    <property type="entry name" value="TOP6AFAMILY"/>
</dbReference>
<comment type="subcellular location">
    <subcellularLocation>
        <location evidence="3">Nucleus</location>
    </subcellularLocation>
</comment>
<dbReference type="Gene3D" id="3.40.1360.10">
    <property type="match status" value="1"/>
</dbReference>
<dbReference type="PANTHER" id="PTHR10848">
    <property type="entry name" value="MEIOTIC RECOMBINATION PROTEIN SPO11"/>
    <property type="match status" value="1"/>
</dbReference>
<keyword evidence="8 12" id="KW-0799">Topoisomerase</keyword>
<evidence type="ECO:0000256" key="6">
    <source>
        <dbReference type="ARBA" id="ARBA00022723"/>
    </source>
</evidence>
<evidence type="ECO:0000313" key="16">
    <source>
        <dbReference type="EMBL" id="KZS06056.1"/>
    </source>
</evidence>
<dbReference type="GO" id="GO:0007131">
    <property type="term" value="P:reciprocal meiotic recombination"/>
    <property type="evidence" value="ECO:0007669"/>
    <property type="project" value="TreeGrafter"/>
</dbReference>
<dbReference type="InterPro" id="IPR036078">
    <property type="entry name" value="Spo11/TopoVI_A_sf"/>
</dbReference>
<dbReference type="GO" id="GO:0000228">
    <property type="term" value="C:nuclear chromosome"/>
    <property type="evidence" value="ECO:0007669"/>
    <property type="project" value="TreeGrafter"/>
</dbReference>
<dbReference type="GO" id="GO:0042138">
    <property type="term" value="P:meiotic DNA double-strand break formation"/>
    <property type="evidence" value="ECO:0007669"/>
    <property type="project" value="InterPro"/>
</dbReference>
<keyword evidence="9 12" id="KW-0238">DNA-binding</keyword>
<dbReference type="InterPro" id="IPR034136">
    <property type="entry name" value="TOPRIM_Topo6A/Spo11"/>
</dbReference>
<evidence type="ECO:0000256" key="8">
    <source>
        <dbReference type="ARBA" id="ARBA00023029"/>
    </source>
</evidence>
<dbReference type="EMBL" id="LRGB01002849">
    <property type="protein sequence ID" value="KZS06056.1"/>
    <property type="molecule type" value="Genomic_DNA"/>
</dbReference>
<organism evidence="15">
    <name type="scientific">Daphnia magna</name>
    <dbReference type="NCBI Taxonomy" id="35525"/>
    <lineage>
        <taxon>Eukaryota</taxon>
        <taxon>Metazoa</taxon>
        <taxon>Ecdysozoa</taxon>
        <taxon>Arthropoda</taxon>
        <taxon>Crustacea</taxon>
        <taxon>Branchiopoda</taxon>
        <taxon>Diplostraca</taxon>
        <taxon>Cladocera</taxon>
        <taxon>Anomopoda</taxon>
        <taxon>Daphniidae</taxon>
        <taxon>Daphnia</taxon>
    </lineage>
</organism>
<evidence type="ECO:0000259" key="14">
    <source>
        <dbReference type="Pfam" id="PF21180"/>
    </source>
</evidence>
<keyword evidence="6" id="KW-0479">Metal-binding</keyword>
<dbReference type="GO" id="GO:0003677">
    <property type="term" value="F:DNA binding"/>
    <property type="evidence" value="ECO:0007669"/>
    <property type="project" value="UniProtKB-UniRule"/>
</dbReference>